<dbReference type="SUPFAM" id="SSF53448">
    <property type="entry name" value="Nucleotide-diphospho-sugar transferases"/>
    <property type="match status" value="1"/>
</dbReference>
<dbReference type="GO" id="GO:0016757">
    <property type="term" value="F:glycosyltransferase activity"/>
    <property type="evidence" value="ECO:0007669"/>
    <property type="project" value="UniProtKB-KW"/>
</dbReference>
<dbReference type="AlphaFoldDB" id="A0A285MR31"/>
<name>A0A285MR31_9FLAO</name>
<dbReference type="EMBL" id="OBEH01000002">
    <property type="protein sequence ID" value="SNY99634.1"/>
    <property type="molecule type" value="Genomic_DNA"/>
</dbReference>
<evidence type="ECO:0000256" key="3">
    <source>
        <dbReference type="ARBA" id="ARBA00022679"/>
    </source>
</evidence>
<reference evidence="5" key="1">
    <citation type="submission" date="2017-09" db="EMBL/GenBank/DDBJ databases">
        <authorList>
            <person name="Varghese N."/>
            <person name="Submissions S."/>
        </authorList>
    </citation>
    <scope>NUCLEOTIDE SEQUENCE [LARGE SCALE GENOMIC DNA]</scope>
    <source>
        <strain evidence="5">DSM 25885</strain>
    </source>
</reference>
<keyword evidence="5" id="KW-1185">Reference proteome</keyword>
<accession>A0A285MR31</accession>
<dbReference type="Proteomes" id="UP000219048">
    <property type="component" value="Unassembled WGS sequence"/>
</dbReference>
<evidence type="ECO:0000313" key="5">
    <source>
        <dbReference type="Proteomes" id="UP000219048"/>
    </source>
</evidence>
<dbReference type="PANTHER" id="PTHR43179">
    <property type="entry name" value="RHAMNOSYLTRANSFERASE WBBL"/>
    <property type="match status" value="1"/>
</dbReference>
<dbReference type="InterPro" id="IPR029044">
    <property type="entry name" value="Nucleotide-diphossugar_trans"/>
</dbReference>
<keyword evidence="3 4" id="KW-0808">Transferase</keyword>
<sequence length="292" mass="33227">MQRLAVLLTCFNRKEKTIDALTALRKAFGKSTRNWQMSIYLTDDGSTDGTSQAVKTNFPEVNILKGSGELYWAGGMRNSWNEALKGNYDAYFLLNDDTNVSMDLFDAIEKTDEFCISNYGKGGVYIGTTVDAETKKITYGGSVFVNRFLATMKRLEPQAKPISCHLGNANIMWVSRNVVDTIGILSEGYVHGMADYDYSLMAGKKKLPVLIMPGIVGQCINDHNDPYLRFFKLPLKERFKMLKSPIGFDFTSQSYYMKKHFPVRFPLVVMTGYLKVLFPKVYYNLLYKNRKN</sequence>
<proteinExistence type="inferred from homology"/>
<keyword evidence="2" id="KW-0328">Glycosyltransferase</keyword>
<organism evidence="4 5">
    <name type="scientific">Flagellimonas pacifica</name>
    <dbReference type="NCBI Taxonomy" id="1247520"/>
    <lineage>
        <taxon>Bacteria</taxon>
        <taxon>Pseudomonadati</taxon>
        <taxon>Bacteroidota</taxon>
        <taxon>Flavobacteriia</taxon>
        <taxon>Flavobacteriales</taxon>
        <taxon>Flavobacteriaceae</taxon>
        <taxon>Flagellimonas</taxon>
    </lineage>
</organism>
<dbReference type="PANTHER" id="PTHR43179:SF12">
    <property type="entry name" value="GALACTOFURANOSYLTRANSFERASE GLFT2"/>
    <property type="match status" value="1"/>
</dbReference>
<evidence type="ECO:0000256" key="2">
    <source>
        <dbReference type="ARBA" id="ARBA00022676"/>
    </source>
</evidence>
<evidence type="ECO:0000313" key="4">
    <source>
        <dbReference type="EMBL" id="SNY99634.1"/>
    </source>
</evidence>
<evidence type="ECO:0000256" key="1">
    <source>
        <dbReference type="ARBA" id="ARBA00006739"/>
    </source>
</evidence>
<dbReference type="Gene3D" id="3.90.550.10">
    <property type="entry name" value="Spore Coat Polysaccharide Biosynthesis Protein SpsA, Chain A"/>
    <property type="match status" value="1"/>
</dbReference>
<comment type="similarity">
    <text evidence="1">Belongs to the glycosyltransferase 2 family.</text>
</comment>
<protein>
    <submittedName>
        <fullName evidence="4">Glycosyltransferase, GT2 family</fullName>
    </submittedName>
</protein>
<gene>
    <name evidence="4" type="ORF">SAMN06265377_1445</name>
</gene>